<dbReference type="InterPro" id="IPR011990">
    <property type="entry name" value="TPR-like_helical_dom_sf"/>
</dbReference>
<feature type="domain" description="RagB/SusD" evidence="6">
    <location>
        <begin position="313"/>
        <end position="507"/>
    </location>
</feature>
<dbReference type="EMBL" id="CP003349">
    <property type="protein sequence ID" value="AFD05257.1"/>
    <property type="molecule type" value="Genomic_DNA"/>
</dbReference>
<dbReference type="CDD" id="cd08977">
    <property type="entry name" value="SusD"/>
    <property type="match status" value="1"/>
</dbReference>
<evidence type="ECO:0000259" key="7">
    <source>
        <dbReference type="Pfam" id="PF14322"/>
    </source>
</evidence>
<dbReference type="SUPFAM" id="SSF48452">
    <property type="entry name" value="TPR-like"/>
    <property type="match status" value="1"/>
</dbReference>
<proteinExistence type="inferred from homology"/>
<dbReference type="KEGG" id="scn:Solca_0101"/>
<keyword evidence="3" id="KW-0732">Signal</keyword>
<dbReference type="GO" id="GO:0009279">
    <property type="term" value="C:cell outer membrane"/>
    <property type="evidence" value="ECO:0007669"/>
    <property type="project" value="UniProtKB-SubCell"/>
</dbReference>
<reference evidence="8" key="1">
    <citation type="submission" date="2012-02" db="EMBL/GenBank/DDBJ databases">
        <title>The complete genome of Solitalea canadensis DSM 3403.</title>
        <authorList>
            <consortium name="US DOE Joint Genome Institute (JGI-PGF)"/>
            <person name="Lucas S."/>
            <person name="Copeland A."/>
            <person name="Lapidus A."/>
            <person name="Glavina del Rio T."/>
            <person name="Dalin E."/>
            <person name="Tice H."/>
            <person name="Bruce D."/>
            <person name="Goodwin L."/>
            <person name="Pitluck S."/>
            <person name="Peters L."/>
            <person name="Ovchinnikova G."/>
            <person name="Lu M."/>
            <person name="Kyrpides N."/>
            <person name="Mavromatis K."/>
            <person name="Ivanova N."/>
            <person name="Brettin T."/>
            <person name="Detter J.C."/>
            <person name="Han C."/>
            <person name="Larimer F."/>
            <person name="Land M."/>
            <person name="Hauser L."/>
            <person name="Markowitz V."/>
            <person name="Cheng J.-F."/>
            <person name="Hugenholtz P."/>
            <person name="Woyke T."/>
            <person name="Wu D."/>
            <person name="Spring S."/>
            <person name="Schroeder M."/>
            <person name="Kopitz M."/>
            <person name="Brambilla E."/>
            <person name="Klenk H.-P."/>
            <person name="Eisen J.A."/>
        </authorList>
    </citation>
    <scope>NUCLEOTIDE SEQUENCE</scope>
    <source>
        <strain evidence="8">DSM 3403</strain>
    </source>
</reference>
<dbReference type="AlphaFoldDB" id="H8KT74"/>
<comment type="similarity">
    <text evidence="2">Belongs to the SusD family.</text>
</comment>
<evidence type="ECO:0000256" key="3">
    <source>
        <dbReference type="ARBA" id="ARBA00022729"/>
    </source>
</evidence>
<dbReference type="Proteomes" id="UP000007590">
    <property type="component" value="Chromosome"/>
</dbReference>
<evidence type="ECO:0000313" key="8">
    <source>
        <dbReference type="EMBL" id="AFD05257.1"/>
    </source>
</evidence>
<name>H8KT74_SOLCM</name>
<dbReference type="Gene3D" id="1.25.40.390">
    <property type="match status" value="1"/>
</dbReference>
<comment type="subcellular location">
    <subcellularLocation>
        <location evidence="1">Cell outer membrane</location>
    </subcellularLocation>
</comment>
<evidence type="ECO:0000256" key="5">
    <source>
        <dbReference type="ARBA" id="ARBA00023237"/>
    </source>
</evidence>
<dbReference type="Pfam" id="PF07980">
    <property type="entry name" value="SusD_RagB"/>
    <property type="match status" value="1"/>
</dbReference>
<keyword evidence="9" id="KW-1185">Reference proteome</keyword>
<dbReference type="PROSITE" id="PS51257">
    <property type="entry name" value="PROKAR_LIPOPROTEIN"/>
    <property type="match status" value="1"/>
</dbReference>
<accession>H8KT74</accession>
<dbReference type="Pfam" id="PF14322">
    <property type="entry name" value="SusD-like_3"/>
    <property type="match status" value="1"/>
</dbReference>
<organism evidence="8 9">
    <name type="scientific">Solitalea canadensis (strain ATCC 29591 / DSM 3403 / JCM 21819 / LMG 8368 / NBRC 15130 / NCIMB 12057 / USAM 9D)</name>
    <name type="common">Flexibacter canadensis</name>
    <dbReference type="NCBI Taxonomy" id="929556"/>
    <lineage>
        <taxon>Bacteria</taxon>
        <taxon>Pseudomonadati</taxon>
        <taxon>Bacteroidota</taxon>
        <taxon>Sphingobacteriia</taxon>
        <taxon>Sphingobacteriales</taxon>
        <taxon>Sphingobacteriaceae</taxon>
        <taxon>Solitalea</taxon>
    </lineage>
</organism>
<evidence type="ECO:0000256" key="4">
    <source>
        <dbReference type="ARBA" id="ARBA00023136"/>
    </source>
</evidence>
<dbReference type="STRING" id="929556.Solca_0101"/>
<dbReference type="InterPro" id="IPR033985">
    <property type="entry name" value="SusD-like_N"/>
</dbReference>
<keyword evidence="5" id="KW-0998">Cell outer membrane</keyword>
<dbReference type="HOGENOM" id="CLU_015553_1_2_10"/>
<dbReference type="eggNOG" id="COG0446">
    <property type="taxonomic scope" value="Bacteria"/>
</dbReference>
<evidence type="ECO:0000256" key="1">
    <source>
        <dbReference type="ARBA" id="ARBA00004442"/>
    </source>
</evidence>
<protein>
    <submittedName>
        <fullName evidence="8">RagB/SusD family protein</fullName>
    </submittedName>
</protein>
<feature type="domain" description="SusD-like N-terminal" evidence="7">
    <location>
        <begin position="26"/>
        <end position="217"/>
    </location>
</feature>
<dbReference type="OrthoDB" id="9783641at2"/>
<dbReference type="InterPro" id="IPR012944">
    <property type="entry name" value="SusD_RagB_dom"/>
</dbReference>
<dbReference type="RefSeq" id="WP_014678485.1">
    <property type="nucleotide sequence ID" value="NC_017770.1"/>
</dbReference>
<evidence type="ECO:0000256" key="2">
    <source>
        <dbReference type="ARBA" id="ARBA00006275"/>
    </source>
</evidence>
<evidence type="ECO:0000313" key="9">
    <source>
        <dbReference type="Proteomes" id="UP000007590"/>
    </source>
</evidence>
<gene>
    <name evidence="8" type="ordered locus">Solca_0101</name>
</gene>
<sequence>MKKIYILISAFVIATSSCSVDEEILDEVNGNNVVSDSKNVEMIVAPAYAYLRDLQNRSGVWGTLESVTDELAWPARGSDWVSPDLQTLFTHDYAPTNTYVRNTWNSFMLGITRCNVALQYLNASPKSEITEGYIAEVKFIRALCMFKLTDNFGKFPFREYTETDYSKVPVTLTREQAVERIIKELNEIIPVLKNKADVPYGRVSKAAAQMLLANVYLNHEVYTGKTKWAETIKACDDIINSGQYQIADDYWGLFQYDNAKYLHSTESILSVIYDETNGLTGSVWIPITLHYNQKFGNFTGLWNGCCTTPTFVDTWDVNDKRFSDKRLISQLGFNQGFLIGQQYSPAGVALKTRTGEPLIFTKEFSIKNSKEEQGVRVVKFAPNPSTTNTSNAGNDYPFYRLSDTYLMRAEAKFRAGDEAGALVDINYLRNTKRGQPAYTTLDLDKILNERGYELYWEGNRRTDLVRFKKYTAPRAEKNFVTPDYKILLPIPLSAIEANSTLTQNPGY</sequence>
<evidence type="ECO:0000259" key="6">
    <source>
        <dbReference type="Pfam" id="PF07980"/>
    </source>
</evidence>
<keyword evidence="4" id="KW-0472">Membrane</keyword>